<protein>
    <submittedName>
        <fullName evidence="1">Uncharacterized protein</fullName>
    </submittedName>
</protein>
<proteinExistence type="predicted"/>
<dbReference type="RefSeq" id="WP_021785049.1">
    <property type="nucleotide sequence ID" value="NZ_JENF01000246.1"/>
</dbReference>
<evidence type="ECO:0000313" key="2">
    <source>
        <dbReference type="Proteomes" id="UP000233399"/>
    </source>
</evidence>
<dbReference type="EMBL" id="PJCG01000082">
    <property type="protein sequence ID" value="PKI18455.1"/>
    <property type="molecule type" value="Genomic_DNA"/>
</dbReference>
<dbReference type="AlphaFoldDB" id="A0A2N1IJQ9"/>
<organism evidence="1 2">
    <name type="scientific">Pseudomonas monteilii</name>
    <dbReference type="NCBI Taxonomy" id="76759"/>
    <lineage>
        <taxon>Bacteria</taxon>
        <taxon>Pseudomonadati</taxon>
        <taxon>Pseudomonadota</taxon>
        <taxon>Gammaproteobacteria</taxon>
        <taxon>Pseudomonadales</taxon>
        <taxon>Pseudomonadaceae</taxon>
        <taxon>Pseudomonas</taxon>
    </lineage>
</organism>
<reference evidence="1 2" key="1">
    <citation type="submission" date="2017-12" db="EMBL/GenBank/DDBJ databases">
        <title>Isolation and characterization of an aerobic denitrifying Pseudomonas monteilii CY06 from aquaculture ponds.</title>
        <authorList>
            <person name="Ma Q."/>
            <person name="Cai Y."/>
            <person name="He Z."/>
        </authorList>
    </citation>
    <scope>NUCLEOTIDE SEQUENCE [LARGE SCALE GENOMIC DNA]</scope>
    <source>
        <strain evidence="1 2">CY06</strain>
    </source>
</reference>
<accession>A0A2N1IJQ9</accession>
<name>A0A2N1IJQ9_9PSED</name>
<comment type="caution">
    <text evidence="1">The sequence shown here is derived from an EMBL/GenBank/DDBJ whole genome shotgun (WGS) entry which is preliminary data.</text>
</comment>
<gene>
    <name evidence="1" type="ORF">CXB65_26145</name>
</gene>
<dbReference type="Proteomes" id="UP000233399">
    <property type="component" value="Unassembled WGS sequence"/>
</dbReference>
<evidence type="ECO:0000313" key="1">
    <source>
        <dbReference type="EMBL" id="PKI18455.1"/>
    </source>
</evidence>
<sequence>MNNLKDLEGKYLEIESRAEEVLSSCLSEALSRARKIVISKGALYNVSPYEIERAGFKKGKVLKKIPVHIKNTHLYHLDEYDKVIFVEIYGQSENIINKEFYRYSGGCIERICFASSGKLRNVSTSLLEEGAVVKSMNWGQYGCSESNYVYVDSRLEKIHVRQKEHVESVFSDFDVNFKYESGELVSIINVFPNGYEEQRFP</sequence>